<feature type="domain" description="PPIase cyclophilin-type" evidence="5">
    <location>
        <begin position="313"/>
        <end position="476"/>
    </location>
</feature>
<proteinExistence type="predicted"/>
<evidence type="ECO:0000256" key="2">
    <source>
        <dbReference type="ARBA" id="ARBA00022771"/>
    </source>
</evidence>
<evidence type="ECO:0000313" key="7">
    <source>
        <dbReference type="EMBL" id="KAK1369539.1"/>
    </source>
</evidence>
<dbReference type="SUPFAM" id="SSF50891">
    <property type="entry name" value="Cyclophilin-like"/>
    <property type="match status" value="1"/>
</dbReference>
<keyword evidence="2" id="KW-0863">Zinc-finger</keyword>
<dbReference type="AlphaFoldDB" id="A0AAD8HND5"/>
<evidence type="ECO:0000313" key="8">
    <source>
        <dbReference type="Proteomes" id="UP001237642"/>
    </source>
</evidence>
<dbReference type="PROSITE" id="PS51038">
    <property type="entry name" value="BAH"/>
    <property type="match status" value="1"/>
</dbReference>
<accession>A0AAD8HND5</accession>
<evidence type="ECO:0000256" key="1">
    <source>
        <dbReference type="ARBA" id="ARBA00022723"/>
    </source>
</evidence>
<dbReference type="GO" id="GO:0003755">
    <property type="term" value="F:peptidyl-prolyl cis-trans isomerase activity"/>
    <property type="evidence" value="ECO:0007669"/>
    <property type="project" value="InterPro"/>
</dbReference>
<dbReference type="EMBL" id="JAUIZM010000008">
    <property type="protein sequence ID" value="KAK1369539.1"/>
    <property type="molecule type" value="Genomic_DNA"/>
</dbReference>
<dbReference type="InterPro" id="IPR043151">
    <property type="entry name" value="BAH_sf"/>
</dbReference>
<name>A0AAD8HND5_9APIA</name>
<dbReference type="InterPro" id="IPR013083">
    <property type="entry name" value="Znf_RING/FYVE/PHD"/>
</dbReference>
<evidence type="ECO:0000256" key="4">
    <source>
        <dbReference type="SAM" id="MobiDB-lite"/>
    </source>
</evidence>
<feature type="region of interest" description="Disordered" evidence="4">
    <location>
        <begin position="65"/>
        <end position="132"/>
    </location>
</feature>
<dbReference type="Gene3D" id="2.40.100.10">
    <property type="entry name" value="Cyclophilin-like"/>
    <property type="match status" value="1"/>
</dbReference>
<reference evidence="7" key="2">
    <citation type="submission" date="2023-05" db="EMBL/GenBank/DDBJ databases">
        <authorList>
            <person name="Schelkunov M.I."/>
        </authorList>
    </citation>
    <scope>NUCLEOTIDE SEQUENCE</scope>
    <source>
        <strain evidence="7">Hsosn_3</strain>
        <tissue evidence="7">Leaf</tissue>
    </source>
</reference>
<dbReference type="SUPFAM" id="SSF57903">
    <property type="entry name" value="FYVE/PHD zinc finger"/>
    <property type="match status" value="1"/>
</dbReference>
<dbReference type="Pfam" id="PF01426">
    <property type="entry name" value="BAH"/>
    <property type="match status" value="1"/>
</dbReference>
<comment type="caution">
    <text evidence="7">The sequence shown here is derived from an EMBL/GenBank/DDBJ whole genome shotgun (WGS) entry which is preliminary data.</text>
</comment>
<feature type="domain" description="BAH" evidence="6">
    <location>
        <begin position="139"/>
        <end position="250"/>
    </location>
</feature>
<dbReference type="InterPro" id="IPR029000">
    <property type="entry name" value="Cyclophilin-like_dom_sf"/>
</dbReference>
<keyword evidence="8" id="KW-1185">Reference proteome</keyword>
<evidence type="ECO:0000259" key="5">
    <source>
        <dbReference type="PROSITE" id="PS50072"/>
    </source>
</evidence>
<dbReference type="PANTHER" id="PTHR46364">
    <property type="entry name" value="OS08G0421900 PROTEIN"/>
    <property type="match status" value="1"/>
</dbReference>
<gene>
    <name evidence="7" type="ORF">POM88_035631</name>
</gene>
<dbReference type="PRINTS" id="PR00153">
    <property type="entry name" value="CSAPPISMRASE"/>
</dbReference>
<dbReference type="GO" id="GO:0008270">
    <property type="term" value="F:zinc ion binding"/>
    <property type="evidence" value="ECO:0007669"/>
    <property type="project" value="UniProtKB-KW"/>
</dbReference>
<keyword evidence="3" id="KW-0862">Zinc</keyword>
<keyword evidence="1" id="KW-0479">Metal-binding</keyword>
<dbReference type="Pfam" id="PF00160">
    <property type="entry name" value="Pro_isomerase"/>
    <property type="match status" value="1"/>
</dbReference>
<protein>
    <recommendedName>
        <fullName evidence="9">Peptidylprolyl isomerase</fullName>
    </recommendedName>
</protein>
<evidence type="ECO:0000259" key="6">
    <source>
        <dbReference type="PROSITE" id="PS51038"/>
    </source>
</evidence>
<reference evidence="7" key="1">
    <citation type="submission" date="2023-02" db="EMBL/GenBank/DDBJ databases">
        <title>Genome of toxic invasive species Heracleum sosnowskyi carries increased number of genes despite the absence of recent whole-genome duplications.</title>
        <authorList>
            <person name="Schelkunov M."/>
            <person name="Shtratnikova V."/>
            <person name="Makarenko M."/>
            <person name="Klepikova A."/>
            <person name="Omelchenko D."/>
            <person name="Novikova G."/>
            <person name="Obukhova E."/>
            <person name="Bogdanov V."/>
            <person name="Penin A."/>
            <person name="Logacheva M."/>
        </authorList>
    </citation>
    <scope>NUCLEOTIDE SEQUENCE</scope>
    <source>
        <strain evidence="7">Hsosn_3</strain>
        <tissue evidence="7">Leaf</tissue>
    </source>
</reference>
<dbReference type="InterPro" id="IPR011011">
    <property type="entry name" value="Znf_FYVE_PHD"/>
</dbReference>
<dbReference type="SMART" id="SM00439">
    <property type="entry name" value="BAH"/>
    <property type="match status" value="1"/>
</dbReference>
<feature type="compositionally biased region" description="Acidic residues" evidence="4">
    <location>
        <begin position="87"/>
        <end position="132"/>
    </location>
</feature>
<dbReference type="Gene3D" id="3.30.40.10">
    <property type="entry name" value="Zinc/RING finger domain, C3HC4 (zinc finger)"/>
    <property type="match status" value="1"/>
</dbReference>
<dbReference type="GO" id="GO:0003682">
    <property type="term" value="F:chromatin binding"/>
    <property type="evidence" value="ECO:0007669"/>
    <property type="project" value="InterPro"/>
</dbReference>
<dbReference type="Gene3D" id="2.30.30.490">
    <property type="match status" value="1"/>
</dbReference>
<evidence type="ECO:0008006" key="9">
    <source>
        <dbReference type="Google" id="ProtNLM"/>
    </source>
</evidence>
<dbReference type="PROSITE" id="PS50072">
    <property type="entry name" value="CSA_PPIASE_2"/>
    <property type="match status" value="1"/>
</dbReference>
<dbReference type="InterPro" id="IPR002130">
    <property type="entry name" value="Cyclophilin-type_PPIase_dom"/>
</dbReference>
<dbReference type="Proteomes" id="UP001237642">
    <property type="component" value="Unassembled WGS sequence"/>
</dbReference>
<organism evidence="7 8">
    <name type="scientific">Heracleum sosnowskyi</name>
    <dbReference type="NCBI Taxonomy" id="360622"/>
    <lineage>
        <taxon>Eukaryota</taxon>
        <taxon>Viridiplantae</taxon>
        <taxon>Streptophyta</taxon>
        <taxon>Embryophyta</taxon>
        <taxon>Tracheophyta</taxon>
        <taxon>Spermatophyta</taxon>
        <taxon>Magnoliopsida</taxon>
        <taxon>eudicotyledons</taxon>
        <taxon>Gunneridae</taxon>
        <taxon>Pentapetalae</taxon>
        <taxon>asterids</taxon>
        <taxon>campanulids</taxon>
        <taxon>Apiales</taxon>
        <taxon>Apiaceae</taxon>
        <taxon>Apioideae</taxon>
        <taxon>apioid superclade</taxon>
        <taxon>Tordylieae</taxon>
        <taxon>Tordyliinae</taxon>
        <taxon>Heracleum</taxon>
    </lineage>
</organism>
<sequence length="479" mass="53455">MGEMMFISGPNVKALSLSLTDKDESSDDSPEVKKPNKKLVCEIYQILQAGPPSLTQLQEVLGEDDTIVHLSSDEPKEADEVSAGADESYDNDNESETSYDDQEEEEALYSETSYDDQEEEEALYSETSYDDQEEEEALYSPQAGDTVQIKSADPAFICYVVRVDKKKGDNIHCRWYYYPEETKEGRKPFHGVAEVFSSDHKTVQSVETVIGKCTVHSIEDYNNLEREATDSDFYSRFHYDNKTGAYSPDTIEVFCTCKMPQNPDCVMTQCNGCSEWFHKQCMPLTYVKAKGIQKCFCEICSELRKRRITNKMYLDMEIDGVSAGRIIVGLFGKTVPKTANTFKALCRGDKGVGTCCKPLRGKPLHYKGTAFYRIYPGKAIHGGRILRDDGSGYEQIKLDYESCDIKPKQGSIFALVTPPYTTGSEFSIAMDDCNDWAGKCVTFGEIISGMDVLVRIGSEVDCGVPKKSVIVGDCGELCG</sequence>
<dbReference type="InterPro" id="IPR001025">
    <property type="entry name" value="BAH_dom"/>
</dbReference>
<evidence type="ECO:0000256" key="3">
    <source>
        <dbReference type="ARBA" id="ARBA00022833"/>
    </source>
</evidence>